<accession>A0A3M5ZXN9</accession>
<evidence type="ECO:0000256" key="3">
    <source>
        <dbReference type="ARBA" id="ARBA00020515"/>
    </source>
</evidence>
<feature type="transmembrane region" description="Helical" evidence="9">
    <location>
        <begin position="207"/>
        <end position="231"/>
    </location>
</feature>
<evidence type="ECO:0000256" key="7">
    <source>
        <dbReference type="ARBA" id="ARBA00022989"/>
    </source>
</evidence>
<keyword evidence="4 9" id="KW-0813">Transport</keyword>
<dbReference type="InterPro" id="IPR000515">
    <property type="entry name" value="MetI-like"/>
</dbReference>
<evidence type="ECO:0000256" key="4">
    <source>
        <dbReference type="ARBA" id="ARBA00022448"/>
    </source>
</evidence>
<dbReference type="EMBL" id="RBUM01000379">
    <property type="protein sequence ID" value="RMV11837.1"/>
    <property type="molecule type" value="Genomic_DNA"/>
</dbReference>
<evidence type="ECO:0000256" key="8">
    <source>
        <dbReference type="ARBA" id="ARBA00023136"/>
    </source>
</evidence>
<keyword evidence="5 10" id="KW-1003">Cell membrane</keyword>
<comment type="function">
    <text evidence="10">Part of the ABC transporter complex UgpBAEC involved in sn-glycerol-3-phosphate (G3P) import. Probably responsible for the translocation of the substrate across the membrane.</text>
</comment>
<keyword evidence="8 9" id="KW-0472">Membrane</keyword>
<comment type="subcellular location">
    <subcellularLocation>
        <location evidence="10">Cell inner membrane</location>
        <topology evidence="10">Multi-pass membrane protein</topology>
    </subcellularLocation>
    <subcellularLocation>
        <location evidence="1 9">Cell membrane</location>
        <topology evidence="1 9">Multi-pass membrane protein</topology>
    </subcellularLocation>
</comment>
<dbReference type="PROSITE" id="PS50928">
    <property type="entry name" value="ABC_TM1"/>
    <property type="match status" value="1"/>
</dbReference>
<gene>
    <name evidence="10" type="primary">ugpE</name>
    <name evidence="12" type="ORF">ALP17_100306</name>
</gene>
<feature type="transmembrane region" description="Helical" evidence="9">
    <location>
        <begin position="306"/>
        <end position="330"/>
    </location>
</feature>
<comment type="subunit">
    <text evidence="2 10">The complex is composed of two ATP-binding proteins (UgpC), two transmembrane proteins (UgpA and UgpE) and a solute-binding protein (UgpB).</text>
</comment>
<dbReference type="PANTHER" id="PTHR43744:SF8">
    <property type="entry name" value="SN-GLYCEROL-3-PHOSPHATE TRANSPORT SYSTEM PERMEASE PROTEIN UGPE"/>
    <property type="match status" value="1"/>
</dbReference>
<protein>
    <recommendedName>
        <fullName evidence="3 10">sn-glycerol-3-phosphate transport system permease protein UgpE</fullName>
    </recommendedName>
</protein>
<evidence type="ECO:0000256" key="1">
    <source>
        <dbReference type="ARBA" id="ARBA00004651"/>
    </source>
</evidence>
<keyword evidence="10" id="KW-0997">Cell inner membrane</keyword>
<sequence>MENARQCRVSQSADLALRGIGRHHRYRLSCAGQPGDGYFRLAQRDSARHLGTLRQPATKHAAADCGVCVVPGPVQLCDAGCQLEVRTGRLPRGCSTGRGWPLATDARHTAASDRALFTLRVCHRPAGKPVEQFRTGRYAHPRRTRRYHQRAGLQDLHRRFHGAGSGRIVDPVSTHVAGSRGAEHCPIQTPGPLPATRGKSMIERHRLLDTGAYLLLTLGLVFALGPLYVAVCSATVSNPQLFAHGLAVMPGDQLLENLQHVTRRLDLLRLLGNSLLVAMLVVIGKLTLSALTAFAVVYFRSRYTSVILFAVLGALLLPLEVRIIPTYAVASDLLGPLRTLLQWLGIQSLPVPTINLLDSYTGLALPLIASATGTFLFRQFYQTLPAELVEAARMDGAGPWRFFIDILLPLSKTNFAALGTLVFIGAWKDYLWPLVATNREDMRTLVLGVASFLPTDATQVPEWNLLMAAAVVSMLPPILVIALMQRWFVKGLIGVGK</sequence>
<dbReference type="GO" id="GO:0005886">
    <property type="term" value="C:plasma membrane"/>
    <property type="evidence" value="ECO:0007669"/>
    <property type="project" value="UniProtKB-SubCell"/>
</dbReference>
<keyword evidence="6 9" id="KW-0812">Transmembrane</keyword>
<evidence type="ECO:0000256" key="2">
    <source>
        <dbReference type="ARBA" id="ARBA00011557"/>
    </source>
</evidence>
<dbReference type="CDD" id="cd06261">
    <property type="entry name" value="TM_PBP2"/>
    <property type="match status" value="1"/>
</dbReference>
<keyword evidence="7 9" id="KW-1133">Transmembrane helix</keyword>
<evidence type="ECO:0000313" key="12">
    <source>
        <dbReference type="EMBL" id="RMV11837.1"/>
    </source>
</evidence>
<dbReference type="GO" id="GO:0055085">
    <property type="term" value="P:transmembrane transport"/>
    <property type="evidence" value="ECO:0007669"/>
    <property type="project" value="InterPro"/>
</dbReference>
<feature type="transmembrane region" description="Helical" evidence="9">
    <location>
        <begin position="402"/>
        <end position="427"/>
    </location>
</feature>
<feature type="transmembrane region" description="Helical" evidence="9">
    <location>
        <begin position="463"/>
        <end position="484"/>
    </location>
</feature>
<name>A0A3M5ZXN9_PSESS</name>
<dbReference type="Pfam" id="PF00528">
    <property type="entry name" value="BPD_transp_1"/>
    <property type="match status" value="1"/>
</dbReference>
<dbReference type="SUPFAM" id="SSF161098">
    <property type="entry name" value="MetI-like"/>
    <property type="match status" value="1"/>
</dbReference>
<dbReference type="Proteomes" id="UP000270795">
    <property type="component" value="Unassembled WGS sequence"/>
</dbReference>
<reference evidence="12 13" key="1">
    <citation type="submission" date="2018-08" db="EMBL/GenBank/DDBJ databases">
        <title>Recombination of ecologically and evolutionarily significant loci maintains genetic cohesion in the Pseudomonas syringae species complex.</title>
        <authorList>
            <person name="Dillon M."/>
            <person name="Thakur S."/>
            <person name="Almeida R.N.D."/>
            <person name="Weir B.S."/>
            <person name="Guttman D.S."/>
        </authorList>
    </citation>
    <scope>NUCLEOTIDE SEQUENCE [LARGE SCALE GENOMIC DNA]</scope>
    <source>
        <strain evidence="12 13">ICMP 11899</strain>
    </source>
</reference>
<organism evidence="12 13">
    <name type="scientific">Pseudomonas savastanoi</name>
    <name type="common">Pseudomonas syringae pv. savastanoi</name>
    <dbReference type="NCBI Taxonomy" id="29438"/>
    <lineage>
        <taxon>Bacteria</taxon>
        <taxon>Pseudomonadati</taxon>
        <taxon>Pseudomonadota</taxon>
        <taxon>Gammaproteobacteria</taxon>
        <taxon>Pseudomonadales</taxon>
        <taxon>Pseudomonadaceae</taxon>
        <taxon>Pseudomonas</taxon>
    </lineage>
</organism>
<dbReference type="InterPro" id="IPR035906">
    <property type="entry name" value="MetI-like_sf"/>
</dbReference>
<evidence type="ECO:0000256" key="9">
    <source>
        <dbReference type="RuleBase" id="RU363032"/>
    </source>
</evidence>
<evidence type="ECO:0000313" key="13">
    <source>
        <dbReference type="Proteomes" id="UP000270795"/>
    </source>
</evidence>
<proteinExistence type="inferred from homology"/>
<comment type="caution">
    <text evidence="12">The sequence shown here is derived from an EMBL/GenBank/DDBJ whole genome shotgun (WGS) entry which is preliminary data.</text>
</comment>
<comment type="similarity">
    <text evidence="9">Belongs to the binding-protein-dependent transport system permease family.</text>
</comment>
<evidence type="ECO:0000256" key="6">
    <source>
        <dbReference type="ARBA" id="ARBA00022692"/>
    </source>
</evidence>
<dbReference type="Gene3D" id="1.10.3720.10">
    <property type="entry name" value="MetI-like"/>
    <property type="match status" value="1"/>
</dbReference>
<feature type="domain" description="ABC transmembrane type-1" evidence="11">
    <location>
        <begin position="271"/>
        <end position="484"/>
    </location>
</feature>
<evidence type="ECO:0000256" key="5">
    <source>
        <dbReference type="ARBA" id="ARBA00022475"/>
    </source>
</evidence>
<feature type="transmembrane region" description="Helical" evidence="9">
    <location>
        <begin position="275"/>
        <end position="299"/>
    </location>
</feature>
<dbReference type="PANTHER" id="PTHR43744">
    <property type="entry name" value="ABC TRANSPORTER PERMEASE PROTEIN MG189-RELATED-RELATED"/>
    <property type="match status" value="1"/>
</dbReference>
<evidence type="ECO:0000259" key="11">
    <source>
        <dbReference type="PROSITE" id="PS50928"/>
    </source>
</evidence>
<evidence type="ECO:0000256" key="10">
    <source>
        <dbReference type="RuleBase" id="RU363056"/>
    </source>
</evidence>
<feature type="transmembrane region" description="Helical" evidence="9">
    <location>
        <begin position="360"/>
        <end position="381"/>
    </location>
</feature>
<dbReference type="AlphaFoldDB" id="A0A3M5ZXN9"/>